<proteinExistence type="predicted"/>
<evidence type="ECO:0000313" key="1">
    <source>
        <dbReference type="EMBL" id="MEU0150456.1"/>
    </source>
</evidence>
<gene>
    <name evidence="1" type="ORF">ABZ071_00730</name>
</gene>
<dbReference type="EMBL" id="JBEXRX010000001">
    <property type="protein sequence ID" value="MEU0150456.1"/>
    <property type="molecule type" value="Genomic_DNA"/>
</dbReference>
<dbReference type="RefSeq" id="WP_355662716.1">
    <property type="nucleotide sequence ID" value="NZ_JBEXRX010000001.1"/>
</dbReference>
<name>A0ABV2VCD1_9ACTN</name>
<comment type="caution">
    <text evidence="1">The sequence shown here is derived from an EMBL/GenBank/DDBJ whole genome shotgun (WGS) entry which is preliminary data.</text>
</comment>
<organism evidence="1 2">
    <name type="scientific">Micromonospora fulviviridis</name>
    <dbReference type="NCBI Taxonomy" id="47860"/>
    <lineage>
        <taxon>Bacteria</taxon>
        <taxon>Bacillati</taxon>
        <taxon>Actinomycetota</taxon>
        <taxon>Actinomycetes</taxon>
        <taxon>Micromonosporales</taxon>
        <taxon>Micromonosporaceae</taxon>
        <taxon>Micromonospora</taxon>
    </lineage>
</organism>
<dbReference type="Proteomes" id="UP001550348">
    <property type="component" value="Unassembled WGS sequence"/>
</dbReference>
<sequence>MQGTLQVGAADVDGAQVGPRKVDVHKPRAAEVAFPQAGAAEVDILDGGPDDSGVRQVLAAVRGVGQRPRLD</sequence>
<keyword evidence="2" id="KW-1185">Reference proteome</keyword>
<reference evidence="1 2" key="1">
    <citation type="submission" date="2024-06" db="EMBL/GenBank/DDBJ databases">
        <title>The Natural Products Discovery Center: Release of the First 8490 Sequenced Strains for Exploring Actinobacteria Biosynthetic Diversity.</title>
        <authorList>
            <person name="Kalkreuter E."/>
            <person name="Kautsar S.A."/>
            <person name="Yang D."/>
            <person name="Bader C.D."/>
            <person name="Teijaro C.N."/>
            <person name="Fluegel L."/>
            <person name="Davis C.M."/>
            <person name="Simpson J.R."/>
            <person name="Lauterbach L."/>
            <person name="Steele A.D."/>
            <person name="Gui C."/>
            <person name="Meng S."/>
            <person name="Li G."/>
            <person name="Viehrig K."/>
            <person name="Ye F."/>
            <person name="Su P."/>
            <person name="Kiefer A.F."/>
            <person name="Nichols A."/>
            <person name="Cepeda A.J."/>
            <person name="Yan W."/>
            <person name="Fan B."/>
            <person name="Jiang Y."/>
            <person name="Adhikari A."/>
            <person name="Zheng C.-J."/>
            <person name="Schuster L."/>
            <person name="Cowan T.M."/>
            <person name="Smanski M.J."/>
            <person name="Chevrette M.G."/>
            <person name="De Carvalho L.P.S."/>
            <person name="Shen B."/>
        </authorList>
    </citation>
    <scope>NUCLEOTIDE SEQUENCE [LARGE SCALE GENOMIC DNA]</scope>
    <source>
        <strain evidence="1 2">NPDC006286</strain>
    </source>
</reference>
<accession>A0ABV2VCD1</accession>
<evidence type="ECO:0000313" key="2">
    <source>
        <dbReference type="Proteomes" id="UP001550348"/>
    </source>
</evidence>
<protein>
    <submittedName>
        <fullName evidence="1">Uncharacterized protein</fullName>
    </submittedName>
</protein>